<dbReference type="InterPro" id="IPR029033">
    <property type="entry name" value="His_PPase_superfam"/>
</dbReference>
<evidence type="ECO:0000313" key="3">
    <source>
        <dbReference type="Proteomes" id="UP000064912"/>
    </source>
</evidence>
<dbReference type="PANTHER" id="PTHR47623">
    <property type="entry name" value="OS09G0287300 PROTEIN"/>
    <property type="match status" value="1"/>
</dbReference>
<accession>A0A0D6B631</accession>
<dbReference type="PATRIC" id="fig|35806.4.peg.3574"/>
<organism evidence="2 3">
    <name type="scientific">Rhodovulum sulfidophilum</name>
    <name type="common">Rhodobacter sulfidophilus</name>
    <dbReference type="NCBI Taxonomy" id="35806"/>
    <lineage>
        <taxon>Bacteria</taxon>
        <taxon>Pseudomonadati</taxon>
        <taxon>Pseudomonadota</taxon>
        <taxon>Alphaproteobacteria</taxon>
        <taxon>Rhodobacterales</taxon>
        <taxon>Paracoccaceae</taxon>
        <taxon>Rhodovulum</taxon>
    </lineage>
</organism>
<reference evidence="2 3" key="1">
    <citation type="submission" date="2015-02" db="EMBL/GenBank/DDBJ databases">
        <title>Genome sequene of Rhodovulum sulfidophilum DSM 2351.</title>
        <authorList>
            <person name="Nagao N."/>
        </authorList>
    </citation>
    <scope>NUCLEOTIDE SEQUENCE [LARGE SCALE GENOMIC DNA]</scope>
    <source>
        <strain evidence="2 3">DSM 2351</strain>
    </source>
</reference>
<name>A0A0D6B631_RHOSU</name>
<proteinExistence type="predicted"/>
<dbReference type="SMART" id="SM00855">
    <property type="entry name" value="PGAM"/>
    <property type="match status" value="1"/>
</dbReference>
<dbReference type="Gene3D" id="3.40.50.1240">
    <property type="entry name" value="Phosphoglycerate mutase-like"/>
    <property type="match status" value="1"/>
</dbReference>
<dbReference type="KEGG" id="rsu:NHU_03480"/>
<dbReference type="CDD" id="cd07067">
    <property type="entry name" value="HP_PGM_like"/>
    <property type="match status" value="1"/>
</dbReference>
<dbReference type="Proteomes" id="UP000064912">
    <property type="component" value="Chromosome"/>
</dbReference>
<dbReference type="eggNOG" id="COG2062">
    <property type="taxonomic scope" value="Bacteria"/>
</dbReference>
<dbReference type="AlphaFoldDB" id="A0A0D6B631"/>
<evidence type="ECO:0000313" key="2">
    <source>
        <dbReference type="EMBL" id="BAQ70613.1"/>
    </source>
</evidence>
<dbReference type="SUPFAM" id="SSF53254">
    <property type="entry name" value="Phosphoglycerate mutase-like"/>
    <property type="match status" value="1"/>
</dbReference>
<feature type="region of interest" description="Disordered" evidence="1">
    <location>
        <begin position="25"/>
        <end position="44"/>
    </location>
</feature>
<dbReference type="PANTHER" id="PTHR47623:SF1">
    <property type="entry name" value="OS09G0287300 PROTEIN"/>
    <property type="match status" value="1"/>
</dbReference>
<dbReference type="InterPro" id="IPR013078">
    <property type="entry name" value="His_Pase_superF_clade-1"/>
</dbReference>
<sequence length="180" mass="19908">MPPTRDKQSGLPMSLRLILVRHAKSSWDDPSQDDHDRPLNARGREAAPKIGRWLAERDHVPAEVVSSTSCRTLETWDRMAPLLGESSVMRRDPGLYHAPAERMLETLNNCAASPVLLLGHNPGIADFAARLLEAPPELPRFASFPTCATLVAEFDLGDWTEVDFGTGRLVDFITPKQLDG</sequence>
<feature type="compositionally biased region" description="Basic and acidic residues" evidence="1">
    <location>
        <begin position="32"/>
        <end position="44"/>
    </location>
</feature>
<dbReference type="Pfam" id="PF00300">
    <property type="entry name" value="His_Phos_1"/>
    <property type="match status" value="1"/>
</dbReference>
<gene>
    <name evidence="2" type="ORF">NHU_03480</name>
</gene>
<dbReference type="EMBL" id="AP014800">
    <property type="protein sequence ID" value="BAQ70613.1"/>
    <property type="molecule type" value="Genomic_DNA"/>
</dbReference>
<evidence type="ECO:0000256" key="1">
    <source>
        <dbReference type="SAM" id="MobiDB-lite"/>
    </source>
</evidence>
<protein>
    <submittedName>
        <fullName evidence="2">Phosphoglycerate mutase</fullName>
    </submittedName>
</protein>